<feature type="compositionally biased region" description="Polar residues" evidence="1">
    <location>
        <begin position="69"/>
        <end position="79"/>
    </location>
</feature>
<evidence type="ECO:0000256" key="1">
    <source>
        <dbReference type="SAM" id="MobiDB-lite"/>
    </source>
</evidence>
<gene>
    <name evidence="2" type="ORF">M231_05962</name>
</gene>
<evidence type="ECO:0000313" key="3">
    <source>
        <dbReference type="Proteomes" id="UP000289152"/>
    </source>
</evidence>
<dbReference type="VEuPathDB" id="FungiDB:TREMEDRAFT_73079"/>
<feature type="region of interest" description="Disordered" evidence="1">
    <location>
        <begin position="91"/>
        <end position="153"/>
    </location>
</feature>
<accession>A0A4Q1BGV0</accession>
<feature type="compositionally biased region" description="Polar residues" evidence="1">
    <location>
        <begin position="269"/>
        <end position="284"/>
    </location>
</feature>
<sequence>MALISFGTSDRGLVIFGSSLVVPGGTERTMRMLAVVCMNVPLPNRQSQPSQLSTSSSISSVQSSIGSQVNPDPSLQPNVNAQINLNPTIQSDMNSQQFPSLQRRPSNSEPAIHQPGLQRPNFRPPNFSQPTSNIQSQQPTQPQPGIQGPSLPQMTPQQMMAIRQLAAKHNLNLAPEFDLQADPTKFKAVLAWIQRGEAMSREQAASSGSTAPGQSGQMGQQPNVYDQLSLGTTQLNGGFGINQPGQGQMQIPMQLPLGQMGQMGQLGQSDQNRNYQSGGSDYQS</sequence>
<proteinExistence type="predicted"/>
<feature type="region of interest" description="Disordered" evidence="1">
    <location>
        <begin position="260"/>
        <end position="284"/>
    </location>
</feature>
<protein>
    <submittedName>
        <fullName evidence="2">Uncharacterized protein</fullName>
    </submittedName>
</protein>
<name>A0A4Q1BGV0_TREME</name>
<reference evidence="2 3" key="1">
    <citation type="submission" date="2016-06" db="EMBL/GenBank/DDBJ databases">
        <title>Evolution of pathogenesis and genome organization in the Tremellales.</title>
        <authorList>
            <person name="Cuomo C."/>
            <person name="Litvintseva A."/>
            <person name="Heitman J."/>
            <person name="Chen Y."/>
            <person name="Sun S."/>
            <person name="Springer D."/>
            <person name="Dromer F."/>
            <person name="Young S."/>
            <person name="Zeng Q."/>
            <person name="Chapman S."/>
            <person name="Gujja S."/>
            <person name="Saif S."/>
            <person name="Birren B."/>
        </authorList>
    </citation>
    <scope>NUCLEOTIDE SEQUENCE [LARGE SCALE GENOMIC DNA]</scope>
    <source>
        <strain evidence="2 3">ATCC 28783</strain>
    </source>
</reference>
<dbReference type="InParanoid" id="A0A4Q1BGV0"/>
<keyword evidence="3" id="KW-1185">Reference proteome</keyword>
<feature type="compositionally biased region" description="Low complexity" evidence="1">
    <location>
        <begin position="46"/>
        <end position="68"/>
    </location>
</feature>
<feature type="region of interest" description="Disordered" evidence="1">
    <location>
        <begin position="201"/>
        <end position="223"/>
    </location>
</feature>
<comment type="caution">
    <text evidence="2">The sequence shown here is derived from an EMBL/GenBank/DDBJ whole genome shotgun (WGS) entry which is preliminary data.</text>
</comment>
<feature type="compositionally biased region" description="Polar residues" evidence="1">
    <location>
        <begin position="91"/>
        <end position="109"/>
    </location>
</feature>
<dbReference type="Proteomes" id="UP000289152">
    <property type="component" value="Unassembled WGS sequence"/>
</dbReference>
<dbReference type="AlphaFoldDB" id="A0A4Q1BGV0"/>
<feature type="region of interest" description="Disordered" evidence="1">
    <location>
        <begin position="45"/>
        <end position="79"/>
    </location>
</feature>
<dbReference type="EMBL" id="SDIL01000087">
    <property type="protein sequence ID" value="RXK36801.1"/>
    <property type="molecule type" value="Genomic_DNA"/>
</dbReference>
<organism evidence="2 3">
    <name type="scientific">Tremella mesenterica</name>
    <name type="common">Jelly fungus</name>
    <dbReference type="NCBI Taxonomy" id="5217"/>
    <lineage>
        <taxon>Eukaryota</taxon>
        <taxon>Fungi</taxon>
        <taxon>Dikarya</taxon>
        <taxon>Basidiomycota</taxon>
        <taxon>Agaricomycotina</taxon>
        <taxon>Tremellomycetes</taxon>
        <taxon>Tremellales</taxon>
        <taxon>Tremellaceae</taxon>
        <taxon>Tremella</taxon>
    </lineage>
</organism>
<feature type="compositionally biased region" description="Polar residues" evidence="1">
    <location>
        <begin position="203"/>
        <end position="223"/>
    </location>
</feature>
<feature type="compositionally biased region" description="Low complexity" evidence="1">
    <location>
        <begin position="128"/>
        <end position="150"/>
    </location>
</feature>
<evidence type="ECO:0000313" key="2">
    <source>
        <dbReference type="EMBL" id="RXK36801.1"/>
    </source>
</evidence>